<dbReference type="InterPro" id="IPR022488">
    <property type="entry name" value="PPK2-related"/>
</dbReference>
<dbReference type="PANTHER" id="PTHR34383:SF3">
    <property type="entry name" value="POLYPHOSPHATE:AMP PHOSPHOTRANSFERASE"/>
    <property type="match status" value="1"/>
</dbReference>
<dbReference type="PATRIC" id="fig|1305731.5.peg.3530"/>
<dbReference type="Proteomes" id="UP000050416">
    <property type="component" value="Unassembled WGS sequence"/>
</dbReference>
<evidence type="ECO:0000313" key="5">
    <source>
        <dbReference type="EMBL" id="KPQ29027.1"/>
    </source>
</evidence>
<dbReference type="InterPro" id="IPR016898">
    <property type="entry name" value="Polyphosphate_phosphotransfera"/>
</dbReference>
<keyword evidence="3" id="KW-0418">Kinase</keyword>
<dbReference type="EMBL" id="LJZQ01000009">
    <property type="protein sequence ID" value="KPQ29027.1"/>
    <property type="molecule type" value="Genomic_DNA"/>
</dbReference>
<accession>A0A0P7ZI50</accession>
<dbReference type="PIRSF" id="PIRSF028756">
    <property type="entry name" value="PPK2_prd"/>
    <property type="match status" value="1"/>
</dbReference>
<dbReference type="STRING" id="1305731.GCA_000934705_03297"/>
<evidence type="ECO:0000259" key="4">
    <source>
        <dbReference type="Pfam" id="PF03976"/>
    </source>
</evidence>
<dbReference type="AlphaFoldDB" id="A0A0P7ZI50"/>
<comment type="similarity">
    <text evidence="1">Belongs to the polyphosphate kinase 2 (PPK2) family. Class I subfamily.</text>
</comment>
<reference evidence="5 6" key="1">
    <citation type="submission" date="2015-09" db="EMBL/GenBank/DDBJ databases">
        <title>Identification and resolution of microdiversity through metagenomic sequencing of parallel consortia.</title>
        <authorList>
            <person name="Nelson W.C."/>
            <person name="Romine M.F."/>
            <person name="Lindemann S.R."/>
        </authorList>
    </citation>
    <scope>NUCLEOTIDE SEQUENCE [LARGE SCALE GENOMIC DNA]</scope>
    <source>
        <strain evidence="5">HL-55</strain>
    </source>
</reference>
<evidence type="ECO:0000313" key="6">
    <source>
        <dbReference type="Proteomes" id="UP000050416"/>
    </source>
</evidence>
<evidence type="ECO:0000256" key="1">
    <source>
        <dbReference type="ARBA" id="ARBA00009924"/>
    </source>
</evidence>
<name>A0A0P7ZI50_9GAMM</name>
<dbReference type="InterPro" id="IPR027417">
    <property type="entry name" value="P-loop_NTPase"/>
</dbReference>
<gene>
    <name evidence="5" type="ORF">HLUCCX14_08130</name>
</gene>
<dbReference type="Pfam" id="PF03976">
    <property type="entry name" value="PPK2"/>
    <property type="match status" value="1"/>
</dbReference>
<dbReference type="SUPFAM" id="SSF52540">
    <property type="entry name" value="P-loop containing nucleoside triphosphate hydrolases"/>
    <property type="match status" value="1"/>
</dbReference>
<sequence length="276" mass="31683">MNYTAFARSWFLDPKKPEFKSYPTLLTEDHELPALEASLEDIGEYQRRLWANGKKALLLVVHGPDTSGKDSLIRTLATYADPAGFHAWSFSRPTATEAAHDFLWRVTPLLPAYGQMVAFNRSHHEGVIGERVWPVREAESYDWPSRYQAICDFERHLVSEGTCVVKVWLNVSEDEHRRRLLKRLDKPRKRWKFDRSDIDGWKQRASYQAYAEEALAATHNDAAPWFMVPGDRKPEARAVVAALVAEVLKTLAPDYPKEHPEVLEEYRALLAEHGVS</sequence>
<evidence type="ECO:0000256" key="3">
    <source>
        <dbReference type="ARBA" id="ARBA00022777"/>
    </source>
</evidence>
<dbReference type="GO" id="GO:0008976">
    <property type="term" value="F:polyphosphate kinase activity"/>
    <property type="evidence" value="ECO:0007669"/>
    <property type="project" value="InterPro"/>
</dbReference>
<dbReference type="Gene3D" id="3.40.50.300">
    <property type="entry name" value="P-loop containing nucleotide triphosphate hydrolases"/>
    <property type="match status" value="1"/>
</dbReference>
<evidence type="ECO:0000256" key="2">
    <source>
        <dbReference type="ARBA" id="ARBA00022679"/>
    </source>
</evidence>
<organism evidence="5 6">
    <name type="scientific">Marinobacter excellens HL-55</name>
    <dbReference type="NCBI Taxonomy" id="1305731"/>
    <lineage>
        <taxon>Bacteria</taxon>
        <taxon>Pseudomonadati</taxon>
        <taxon>Pseudomonadota</taxon>
        <taxon>Gammaproteobacteria</taxon>
        <taxon>Pseudomonadales</taxon>
        <taxon>Marinobacteraceae</taxon>
        <taxon>Marinobacter</taxon>
    </lineage>
</organism>
<protein>
    <recommendedName>
        <fullName evidence="4">Polyphosphate kinase-2-related domain-containing protein</fullName>
    </recommendedName>
</protein>
<keyword evidence="2" id="KW-0808">Transferase</keyword>
<dbReference type="OrthoDB" id="9775224at2"/>
<proteinExistence type="inferred from homology"/>
<dbReference type="PANTHER" id="PTHR34383">
    <property type="entry name" value="POLYPHOSPHATE:AMP PHOSPHOTRANSFERASE-RELATED"/>
    <property type="match status" value="1"/>
</dbReference>
<feature type="domain" description="Polyphosphate kinase-2-related" evidence="4">
    <location>
        <begin position="37"/>
        <end position="249"/>
    </location>
</feature>
<comment type="caution">
    <text evidence="5">The sequence shown here is derived from an EMBL/GenBank/DDBJ whole genome shotgun (WGS) entry which is preliminary data.</text>
</comment>